<dbReference type="AlphaFoldDB" id="A0A286HZT5"/>
<accession>A0A286HZT5</accession>
<proteinExistence type="predicted"/>
<dbReference type="EMBL" id="OCPC01000001">
    <property type="protein sequence ID" value="SOE13355.1"/>
    <property type="molecule type" value="Genomic_DNA"/>
</dbReference>
<gene>
    <name evidence="1" type="ORF">SAMN05877838_0920</name>
</gene>
<sequence length="128" mass="13844">MRRDFLIVLVITALLPGVAMGDIATANDRAKSGTFDATGEVRCAQEVGQPLEPCSADVARAEDAAAVVVRFPNGFARSLMFSDRAFLRGNATMSGTGTDMDWRLSGGMFHVRVDDQRFEIPETLVFGD</sequence>
<evidence type="ECO:0000313" key="1">
    <source>
        <dbReference type="EMBL" id="SOE13355.1"/>
    </source>
</evidence>
<dbReference type="OrthoDB" id="964913at2"/>
<keyword evidence="2" id="KW-1185">Reference proteome</keyword>
<reference evidence="2" key="1">
    <citation type="submission" date="2017-08" db="EMBL/GenBank/DDBJ databases">
        <authorList>
            <person name="Varghese N."/>
            <person name="Submissions S."/>
        </authorList>
    </citation>
    <scope>NUCLEOTIDE SEQUENCE [LARGE SCALE GENOMIC DNA]</scope>
    <source>
        <strain evidence="2">KCTC 23107</strain>
    </source>
</reference>
<evidence type="ECO:0000313" key="2">
    <source>
        <dbReference type="Proteomes" id="UP000219465"/>
    </source>
</evidence>
<protein>
    <submittedName>
        <fullName evidence="1">Uncharacterized protein</fullName>
    </submittedName>
</protein>
<dbReference type="Proteomes" id="UP000219465">
    <property type="component" value="Unassembled WGS sequence"/>
</dbReference>
<dbReference type="RefSeq" id="WP_097105446.1">
    <property type="nucleotide sequence ID" value="NZ_OCPC01000001.1"/>
</dbReference>
<organism evidence="1 2">
    <name type="scientific">Hoeflea halophila</name>
    <dbReference type="NCBI Taxonomy" id="714899"/>
    <lineage>
        <taxon>Bacteria</taxon>
        <taxon>Pseudomonadati</taxon>
        <taxon>Pseudomonadota</taxon>
        <taxon>Alphaproteobacteria</taxon>
        <taxon>Hyphomicrobiales</taxon>
        <taxon>Rhizobiaceae</taxon>
        <taxon>Hoeflea</taxon>
    </lineage>
</organism>
<name>A0A286HZT5_9HYPH</name>